<organism evidence="1 2">
    <name type="scientific">Deefgea piscis</name>
    <dbReference type="NCBI Taxonomy" id="2739061"/>
    <lineage>
        <taxon>Bacteria</taxon>
        <taxon>Pseudomonadati</taxon>
        <taxon>Pseudomonadota</taxon>
        <taxon>Betaproteobacteria</taxon>
        <taxon>Neisseriales</taxon>
        <taxon>Chitinibacteraceae</taxon>
        <taxon>Deefgea</taxon>
    </lineage>
</organism>
<sequence>MDIASFSDLLTAARSQPTPQRLLFVFTGAGLPEDATAEQIAQFSAQQAGELTPLMYVDKSPLELSTFAALTAESEQLVPDWDVVFVAGLGGKGLLAPTHDEIESAFQRMMAAIQSGAVQPFLAFRRDGEIVQLVV</sequence>
<reference evidence="1 2" key="1">
    <citation type="submission" date="2020-05" db="EMBL/GenBank/DDBJ databases">
        <title>Complete genome sequence of Deefgea sp. D17.</title>
        <authorList>
            <person name="Bae J.-W."/>
            <person name="Han J.E."/>
        </authorList>
    </citation>
    <scope>NUCLEOTIDE SEQUENCE [LARGE SCALE GENOMIC DNA]</scope>
    <source>
        <strain evidence="1 2">D17</strain>
    </source>
</reference>
<evidence type="ECO:0000313" key="2">
    <source>
        <dbReference type="Proteomes" id="UP000504844"/>
    </source>
</evidence>
<dbReference type="RefSeq" id="WP_173534486.1">
    <property type="nucleotide sequence ID" value="NZ_CP054143.1"/>
</dbReference>
<protein>
    <submittedName>
        <fullName evidence="1">Ribonucleotide reductase subunit alpha</fullName>
    </submittedName>
</protein>
<dbReference type="Proteomes" id="UP000504844">
    <property type="component" value="Chromosome"/>
</dbReference>
<name>A0A6M8SS13_9NEIS</name>
<keyword evidence="2" id="KW-1185">Reference proteome</keyword>
<gene>
    <name evidence="1" type="ORF">HQN60_15345</name>
</gene>
<evidence type="ECO:0000313" key="1">
    <source>
        <dbReference type="EMBL" id="QKJ67985.1"/>
    </source>
</evidence>
<dbReference type="KEGG" id="dee:HQN60_15345"/>
<proteinExistence type="predicted"/>
<dbReference type="AlphaFoldDB" id="A0A6M8SS13"/>
<dbReference type="EMBL" id="CP054143">
    <property type="protein sequence ID" value="QKJ67985.1"/>
    <property type="molecule type" value="Genomic_DNA"/>
</dbReference>
<accession>A0A6M8SS13</accession>